<organism evidence="8 11">
    <name type="scientific">Pandoraea cepalis</name>
    <dbReference type="NCBI Taxonomy" id="2508294"/>
    <lineage>
        <taxon>Bacteria</taxon>
        <taxon>Pseudomonadati</taxon>
        <taxon>Pseudomonadota</taxon>
        <taxon>Betaproteobacteria</taxon>
        <taxon>Burkholderiales</taxon>
        <taxon>Burkholderiaceae</taxon>
        <taxon>Pandoraea</taxon>
    </lineage>
</organism>
<protein>
    <submittedName>
        <fullName evidence="8">Phospholipid:lipid A palmitoyltransferase</fullName>
    </submittedName>
</protein>
<evidence type="ECO:0000256" key="6">
    <source>
        <dbReference type="ARBA" id="ARBA00023237"/>
    </source>
</evidence>
<evidence type="ECO:0000256" key="1">
    <source>
        <dbReference type="ARBA" id="ARBA00004442"/>
    </source>
</evidence>
<dbReference type="GO" id="GO:0009279">
    <property type="term" value="C:cell outer membrane"/>
    <property type="evidence" value="ECO:0007669"/>
    <property type="project" value="UniProtKB-SubCell"/>
</dbReference>
<comment type="similarity">
    <text evidence="2">Belongs to the lipid A palmitoyltransferase family.</text>
</comment>
<dbReference type="EMBL" id="QAID01000032">
    <property type="protein sequence ID" value="MDN4577485.1"/>
    <property type="molecule type" value="Genomic_DNA"/>
</dbReference>
<keyword evidence="10" id="KW-1185">Reference proteome</keyword>
<dbReference type="AlphaFoldDB" id="A0AAW7MKB8"/>
<dbReference type="Gene3D" id="2.40.160.20">
    <property type="match status" value="1"/>
</dbReference>
<accession>A0AAW7MKB8</accession>
<dbReference type="Proteomes" id="UP001172788">
    <property type="component" value="Unassembled WGS sequence"/>
</dbReference>
<keyword evidence="7" id="KW-0012">Acyltransferase</keyword>
<evidence type="ECO:0000313" key="9">
    <source>
        <dbReference type="EMBL" id="MDN4577485.1"/>
    </source>
</evidence>
<gene>
    <name evidence="8" type="ORF">DBA34_07965</name>
    <name evidence="9" type="ORF">DBB29_05070</name>
</gene>
<keyword evidence="3" id="KW-0808">Transferase</keyword>
<evidence type="ECO:0000256" key="5">
    <source>
        <dbReference type="ARBA" id="ARBA00023136"/>
    </source>
</evidence>
<dbReference type="SUPFAM" id="SSF56925">
    <property type="entry name" value="OMPA-like"/>
    <property type="match status" value="1"/>
</dbReference>
<evidence type="ECO:0000313" key="10">
    <source>
        <dbReference type="Proteomes" id="UP001172788"/>
    </source>
</evidence>
<comment type="subcellular location">
    <subcellularLocation>
        <location evidence="1">Cell outer membrane</location>
    </subcellularLocation>
</comment>
<dbReference type="Pfam" id="PF07017">
    <property type="entry name" value="PagP"/>
    <property type="match status" value="1"/>
</dbReference>
<dbReference type="EMBL" id="QAIC01000034">
    <property type="protein sequence ID" value="MDN4573192.1"/>
    <property type="molecule type" value="Genomic_DNA"/>
</dbReference>
<evidence type="ECO:0000256" key="7">
    <source>
        <dbReference type="ARBA" id="ARBA00023315"/>
    </source>
</evidence>
<evidence type="ECO:0000313" key="8">
    <source>
        <dbReference type="EMBL" id="MDN4573192.1"/>
    </source>
</evidence>
<dbReference type="InterPro" id="IPR009746">
    <property type="entry name" value="LipidA_acyl_PagP"/>
</dbReference>
<proteinExistence type="inferred from homology"/>
<keyword evidence="4" id="KW-0732">Signal</keyword>
<dbReference type="Proteomes" id="UP001172791">
    <property type="component" value="Unassembled WGS sequence"/>
</dbReference>
<evidence type="ECO:0000256" key="3">
    <source>
        <dbReference type="ARBA" id="ARBA00022679"/>
    </source>
</evidence>
<comment type="caution">
    <text evidence="8">The sequence shown here is derived from an EMBL/GenBank/DDBJ whole genome shotgun (WGS) entry which is preliminary data.</text>
</comment>
<dbReference type="NCBIfam" id="NF008271">
    <property type="entry name" value="PRK11045.1"/>
    <property type="match status" value="1"/>
</dbReference>
<keyword evidence="6" id="KW-0998">Cell outer membrane</keyword>
<evidence type="ECO:0000256" key="2">
    <source>
        <dbReference type="ARBA" id="ARBA00006368"/>
    </source>
</evidence>
<dbReference type="GO" id="GO:0016746">
    <property type="term" value="F:acyltransferase activity"/>
    <property type="evidence" value="ECO:0007669"/>
    <property type="project" value="UniProtKB-KW"/>
</dbReference>
<name>A0AAW7MKB8_9BURK</name>
<reference evidence="8" key="1">
    <citation type="submission" date="2018-04" db="EMBL/GenBank/DDBJ databases">
        <authorList>
            <person name="Jy Z."/>
        </authorList>
    </citation>
    <scope>NUCLEOTIDE SEQUENCE</scope>
    <source>
        <strain evidence="9">AS13</strain>
        <strain evidence="8">LA18</strain>
    </source>
</reference>
<sequence length="258" mass="27875">MPVTKRRQGDFPSSRRAVCRHHADDRDRHVSCNTTSSTMNTNPRRTGRLAPSIRLAPLAPPSRISPSSGRHTFVALGAALTLLSPLAAHADDAPSGISTWTGAIVDEVRDVATQGASDLYVPLHTHHLRFAYTSEKIAQYNENPWGLGYGRVLSDGDKGSRMLYAMAFKDSHNDWSPMAGYGRIWNVANAGPVRFGLGYTVFLMSRSDTLRGVPFPGALPLAEIGVGRASVSTTYVPGGKGNGNVLFFFGRYTFGKPG</sequence>
<evidence type="ECO:0000256" key="4">
    <source>
        <dbReference type="ARBA" id="ARBA00022729"/>
    </source>
</evidence>
<evidence type="ECO:0000313" key="11">
    <source>
        <dbReference type="Proteomes" id="UP001172791"/>
    </source>
</evidence>
<keyword evidence="5" id="KW-0472">Membrane</keyword>
<dbReference type="InterPro" id="IPR011250">
    <property type="entry name" value="OMP/PagP_B-barrel"/>
</dbReference>